<name>A0ABP0P5P4_9DINO</name>
<accession>A0ABP0P5P4</accession>
<evidence type="ECO:0000256" key="1">
    <source>
        <dbReference type="ARBA" id="ARBA00004141"/>
    </source>
</evidence>
<keyword evidence="9" id="KW-1185">Reference proteome</keyword>
<dbReference type="InterPro" id="IPR044669">
    <property type="entry name" value="YneE/VCCN1/2-like"/>
</dbReference>
<dbReference type="Pfam" id="PF25539">
    <property type="entry name" value="Bestrophin_2"/>
    <property type="match status" value="1"/>
</dbReference>
<proteinExistence type="predicted"/>
<feature type="transmembrane region" description="Helical" evidence="7">
    <location>
        <begin position="12"/>
        <end position="40"/>
    </location>
</feature>
<evidence type="ECO:0000256" key="4">
    <source>
        <dbReference type="ARBA" id="ARBA00022989"/>
    </source>
</evidence>
<gene>
    <name evidence="8" type="ORF">SCF082_LOCUS34986</name>
</gene>
<keyword evidence="3 7" id="KW-0812">Transmembrane</keyword>
<dbReference type="EMBL" id="CAXAMM010032779">
    <property type="protein sequence ID" value="CAK9070232.1"/>
    <property type="molecule type" value="Genomic_DNA"/>
</dbReference>
<organism evidence="8 9">
    <name type="scientific">Durusdinium trenchii</name>
    <dbReference type="NCBI Taxonomy" id="1381693"/>
    <lineage>
        <taxon>Eukaryota</taxon>
        <taxon>Sar</taxon>
        <taxon>Alveolata</taxon>
        <taxon>Dinophyceae</taxon>
        <taxon>Suessiales</taxon>
        <taxon>Symbiodiniaceae</taxon>
        <taxon>Durusdinium</taxon>
    </lineage>
</organism>
<evidence type="ECO:0000256" key="7">
    <source>
        <dbReference type="SAM" id="Phobius"/>
    </source>
</evidence>
<comment type="subcellular location">
    <subcellularLocation>
        <location evidence="1">Membrane</location>
        <topology evidence="1">Multi-pass membrane protein</topology>
    </subcellularLocation>
</comment>
<protein>
    <submittedName>
        <fullName evidence="8">Mannosyl-oligosaccharide glucosidase</fullName>
    </submittedName>
</protein>
<keyword evidence="4 7" id="KW-1133">Transmembrane helix</keyword>
<feature type="transmembrane region" description="Helical" evidence="7">
    <location>
        <begin position="52"/>
        <end position="69"/>
    </location>
</feature>
<reference evidence="8 9" key="1">
    <citation type="submission" date="2024-02" db="EMBL/GenBank/DDBJ databases">
        <authorList>
            <person name="Chen Y."/>
            <person name="Shah S."/>
            <person name="Dougan E. K."/>
            <person name="Thang M."/>
            <person name="Chan C."/>
        </authorList>
    </citation>
    <scope>NUCLEOTIDE SEQUENCE [LARGE SCALE GENOMIC DNA]</scope>
</reference>
<comment type="caution">
    <text evidence="8">The sequence shown here is derived from an EMBL/GenBank/DDBJ whole genome shotgun (WGS) entry which is preliminary data.</text>
</comment>
<keyword evidence="2" id="KW-0813">Transport</keyword>
<evidence type="ECO:0000256" key="2">
    <source>
        <dbReference type="ARBA" id="ARBA00022448"/>
    </source>
</evidence>
<evidence type="ECO:0000256" key="5">
    <source>
        <dbReference type="ARBA" id="ARBA00023065"/>
    </source>
</evidence>
<evidence type="ECO:0000313" key="8">
    <source>
        <dbReference type="EMBL" id="CAK9070232.1"/>
    </source>
</evidence>
<sequence length="183" mass="21080">MIRYTKGAWETLFYWWGGINRHLMVSSAFYLLFLVLLYYVQRRYVTTRIDCSTSGLSMLGSLTVFLLVFRMNQSMARNNEAEERTDAMFGEMDYLAHSVCHFMAGAREDHLHDLLLHPNVQYTEEGWGKRAAKHPVDPWTRDVTLRSFGERQDEHVGTGGHAGRDMDISMSWVRMGTSTAGDD</sequence>
<keyword evidence="5" id="KW-0406">Ion transport</keyword>
<evidence type="ECO:0000256" key="3">
    <source>
        <dbReference type="ARBA" id="ARBA00022692"/>
    </source>
</evidence>
<evidence type="ECO:0000256" key="6">
    <source>
        <dbReference type="ARBA" id="ARBA00023136"/>
    </source>
</evidence>
<keyword evidence="6 7" id="KW-0472">Membrane</keyword>
<evidence type="ECO:0000313" key="9">
    <source>
        <dbReference type="Proteomes" id="UP001642464"/>
    </source>
</evidence>
<dbReference type="Proteomes" id="UP001642464">
    <property type="component" value="Unassembled WGS sequence"/>
</dbReference>